<protein>
    <submittedName>
        <fullName evidence="4">Alpha-glucoside ABC transporter substrate-binding protein</fullName>
    </submittedName>
</protein>
<dbReference type="RefSeq" id="WP_146898423.1">
    <property type="nucleotide sequence ID" value="NZ_BAAARM010000001.1"/>
</dbReference>
<dbReference type="Gene3D" id="3.40.190.10">
    <property type="entry name" value="Periplasmic binding protein-like II"/>
    <property type="match status" value="2"/>
</dbReference>
<keyword evidence="2" id="KW-0813">Transport</keyword>
<comment type="caution">
    <text evidence="4">The sequence shown here is derived from an EMBL/GenBank/DDBJ whole genome shotgun (WGS) entry which is preliminary data.</text>
</comment>
<evidence type="ECO:0000313" key="4">
    <source>
        <dbReference type="EMBL" id="GEO32346.1"/>
    </source>
</evidence>
<dbReference type="Proteomes" id="UP000321181">
    <property type="component" value="Unassembled WGS sequence"/>
</dbReference>
<dbReference type="Pfam" id="PF01547">
    <property type="entry name" value="SBP_bac_1"/>
    <property type="match status" value="1"/>
</dbReference>
<comment type="similarity">
    <text evidence="1">Belongs to the bacterial solute-binding protein 1 family.</text>
</comment>
<sequence>MSMYRKRRSAAIASGLGLALALAACSGPPGSEEGAGAAGGGEAAEGCEDYQQFIEMGDLDGTEVEVYTTITGDEAEAQEASYEEYERCTGSEISYEASDEFEAQIAVRIQSGSAPDIAYIPQPGLLQRLVNDFPDAIQPASEEVSEKVDEFFTEEWREYGTVNGELYGSPLGANAKSFVWYSPAMFEEAGYEIPQTWDDLIALSDQIVADHPDTKPWCAGIASGDATGWPATDWLEDVVLRTAGTEVYDQWFAHEIPFNDPQIVSALEATGEILRNPDYVNGGLGDVSSIANTAWDAGGFPILEGQCWMHRAANFYGVNWQQVREDVEIGEDGDVFAFYLPSASEEKPLLGGGEFVVSFEDRPEVNAFHTYLASDVWANDKAEVSNAGWVSANSGLDPELLQSPIDRLSNELLASDEYTFRFDASDLMPGPVGAGSFWEGMTNWLSNPSATEDEVLTFIEGSWPE</sequence>
<organism evidence="4 5">
    <name type="scientific">Cellulomonas aerilata</name>
    <dbReference type="NCBI Taxonomy" id="515326"/>
    <lineage>
        <taxon>Bacteria</taxon>
        <taxon>Bacillati</taxon>
        <taxon>Actinomycetota</taxon>
        <taxon>Actinomycetes</taxon>
        <taxon>Micrococcales</taxon>
        <taxon>Cellulomonadaceae</taxon>
        <taxon>Cellulomonas</taxon>
    </lineage>
</organism>
<dbReference type="EMBL" id="BJYY01000001">
    <property type="protein sequence ID" value="GEO32346.1"/>
    <property type="molecule type" value="Genomic_DNA"/>
</dbReference>
<gene>
    <name evidence="4" type="primary">aglE</name>
    <name evidence="4" type="ORF">CAE01nite_00710</name>
</gene>
<evidence type="ECO:0000256" key="1">
    <source>
        <dbReference type="ARBA" id="ARBA00008520"/>
    </source>
</evidence>
<dbReference type="AlphaFoldDB" id="A0A512D798"/>
<dbReference type="OrthoDB" id="8663148at2"/>
<reference evidence="4 5" key="1">
    <citation type="submission" date="2019-07" db="EMBL/GenBank/DDBJ databases">
        <title>Whole genome shotgun sequence of Cellulomonas aerilata NBRC 106308.</title>
        <authorList>
            <person name="Hosoyama A."/>
            <person name="Uohara A."/>
            <person name="Ohji S."/>
            <person name="Ichikawa N."/>
        </authorList>
    </citation>
    <scope>NUCLEOTIDE SEQUENCE [LARGE SCALE GENOMIC DNA]</scope>
    <source>
        <strain evidence="4 5">NBRC 106308</strain>
    </source>
</reference>
<keyword evidence="5" id="KW-1185">Reference proteome</keyword>
<feature type="chain" id="PRO_5039093559" evidence="3">
    <location>
        <begin position="24"/>
        <end position="465"/>
    </location>
</feature>
<evidence type="ECO:0000313" key="5">
    <source>
        <dbReference type="Proteomes" id="UP000321181"/>
    </source>
</evidence>
<dbReference type="InterPro" id="IPR006059">
    <property type="entry name" value="SBP"/>
</dbReference>
<dbReference type="SUPFAM" id="SSF53850">
    <property type="entry name" value="Periplasmic binding protein-like II"/>
    <property type="match status" value="1"/>
</dbReference>
<evidence type="ECO:0000256" key="2">
    <source>
        <dbReference type="ARBA" id="ARBA00022448"/>
    </source>
</evidence>
<dbReference type="InterPro" id="IPR050490">
    <property type="entry name" value="Bact_solute-bd_prot1"/>
</dbReference>
<dbReference type="PROSITE" id="PS51257">
    <property type="entry name" value="PROKAR_LIPOPROTEIN"/>
    <property type="match status" value="1"/>
</dbReference>
<dbReference type="PANTHER" id="PTHR43649">
    <property type="entry name" value="ARABINOSE-BINDING PROTEIN-RELATED"/>
    <property type="match status" value="1"/>
</dbReference>
<accession>A0A512D798</accession>
<evidence type="ECO:0000256" key="3">
    <source>
        <dbReference type="SAM" id="SignalP"/>
    </source>
</evidence>
<name>A0A512D798_9CELL</name>
<keyword evidence="3" id="KW-0732">Signal</keyword>
<dbReference type="PANTHER" id="PTHR43649:SF29">
    <property type="entry name" value="OSMOPROTECTIVE COMPOUNDS-BINDING PROTEIN GGTB"/>
    <property type="match status" value="1"/>
</dbReference>
<proteinExistence type="inferred from homology"/>
<feature type="signal peptide" evidence="3">
    <location>
        <begin position="1"/>
        <end position="23"/>
    </location>
</feature>